<dbReference type="SMART" id="SM00642">
    <property type="entry name" value="Aamy"/>
    <property type="match status" value="1"/>
</dbReference>
<evidence type="ECO:0000256" key="1">
    <source>
        <dbReference type="ARBA" id="ARBA00008061"/>
    </source>
</evidence>
<evidence type="ECO:0000256" key="2">
    <source>
        <dbReference type="ARBA" id="ARBA00022801"/>
    </source>
</evidence>
<comment type="catalytic activity">
    <reaction evidence="6">
        <text>Endohydrolysis of (1-&gt;4)-alpha-D-glucosidic linkages in polysaccharides containing three or more (1-&gt;4)-alpha-linked D-glucose units.</text>
        <dbReference type="EC" id="3.2.1.1"/>
    </reaction>
</comment>
<evidence type="ECO:0000313" key="10">
    <source>
        <dbReference type="Proteomes" id="UP000278983"/>
    </source>
</evidence>
<dbReference type="Pfam" id="PF13290">
    <property type="entry name" value="CHB_HEX_C_1"/>
    <property type="match status" value="1"/>
</dbReference>
<dbReference type="InterPro" id="IPR006047">
    <property type="entry name" value="GH13_cat_dom"/>
</dbReference>
<proteinExistence type="inferred from homology"/>
<dbReference type="CDD" id="cd11314">
    <property type="entry name" value="AmyAc_arch_bac_plant_AmyA"/>
    <property type="match status" value="1"/>
</dbReference>
<feature type="chain" id="PRO_5018749324" description="Alpha-amylase" evidence="7">
    <location>
        <begin position="24"/>
        <end position="685"/>
    </location>
</feature>
<name>A0A3S0P847_9BACT</name>
<dbReference type="RefSeq" id="WP_126678388.1">
    <property type="nucleotide sequence ID" value="NZ_RYYU01000001.1"/>
</dbReference>
<comment type="caution">
    <text evidence="9">The sequence shown here is derived from an EMBL/GenBank/DDBJ whole genome shotgun (WGS) entry which is preliminary data.</text>
</comment>
<dbReference type="EC" id="3.2.1.1" evidence="6"/>
<dbReference type="GO" id="GO:0004556">
    <property type="term" value="F:alpha-amylase activity"/>
    <property type="evidence" value="ECO:0007669"/>
    <property type="project" value="UniProtKB-UniRule"/>
</dbReference>
<dbReference type="Proteomes" id="UP000278983">
    <property type="component" value="Unassembled WGS sequence"/>
</dbReference>
<evidence type="ECO:0000259" key="8">
    <source>
        <dbReference type="SMART" id="SM00642"/>
    </source>
</evidence>
<evidence type="ECO:0000256" key="3">
    <source>
        <dbReference type="ARBA" id="ARBA00023277"/>
    </source>
</evidence>
<feature type="signal peptide" evidence="7">
    <location>
        <begin position="1"/>
        <end position="23"/>
    </location>
</feature>
<dbReference type="PRINTS" id="PR00110">
    <property type="entry name" value="ALPHAAMYLASE"/>
</dbReference>
<dbReference type="EMBL" id="RYYU01000001">
    <property type="protein sequence ID" value="RUL59226.1"/>
    <property type="molecule type" value="Genomic_DNA"/>
</dbReference>
<keyword evidence="10" id="KW-1185">Reference proteome</keyword>
<gene>
    <name evidence="9" type="ORF">EHV08_05280</name>
</gene>
<evidence type="ECO:0000256" key="7">
    <source>
        <dbReference type="SAM" id="SignalP"/>
    </source>
</evidence>
<organism evidence="9 10">
    <name type="scientific">Prevotella koreensis</name>
    <dbReference type="NCBI Taxonomy" id="2490854"/>
    <lineage>
        <taxon>Bacteria</taxon>
        <taxon>Pseudomonadati</taxon>
        <taxon>Bacteroidota</taxon>
        <taxon>Bacteroidia</taxon>
        <taxon>Bacteroidales</taxon>
        <taxon>Prevotellaceae</taxon>
        <taxon>Prevotella</taxon>
    </lineage>
</organism>
<dbReference type="Pfam" id="PF00128">
    <property type="entry name" value="Alpha-amylase"/>
    <property type="match status" value="1"/>
</dbReference>
<keyword evidence="4 6" id="KW-0326">Glycosidase</keyword>
<dbReference type="PANTHER" id="PTHR43447">
    <property type="entry name" value="ALPHA-AMYLASE"/>
    <property type="match status" value="1"/>
</dbReference>
<dbReference type="InterPro" id="IPR006046">
    <property type="entry name" value="Alpha_amylase"/>
</dbReference>
<dbReference type="Gene3D" id="3.20.20.80">
    <property type="entry name" value="Glycosidases"/>
    <property type="match status" value="1"/>
</dbReference>
<evidence type="ECO:0000313" key="9">
    <source>
        <dbReference type="EMBL" id="RUL59226.1"/>
    </source>
</evidence>
<comment type="similarity">
    <text evidence="1 5">Belongs to the glycosyl hydrolase 13 family.</text>
</comment>
<keyword evidence="2 6" id="KW-0378">Hydrolase</keyword>
<protein>
    <recommendedName>
        <fullName evidence="6">Alpha-amylase</fullName>
        <ecNumber evidence="6">3.2.1.1</ecNumber>
    </recommendedName>
</protein>
<dbReference type="InterPro" id="IPR017853">
    <property type="entry name" value="GH"/>
</dbReference>
<feature type="domain" description="Glycosyl hydrolase family 13 catalytic" evidence="8">
    <location>
        <begin position="32"/>
        <end position="362"/>
    </location>
</feature>
<keyword evidence="3 6" id="KW-0119">Carbohydrate metabolism</keyword>
<sequence>MKHFTKILIAVALITLCSQSVGAQGWPENYGGVMLQGFYWDSFSQSKWTKLESQADDLAATFSLIWIPQSGKCLESNKVMGYTPYYYFNQNSSFGTEQELRSMIRTFKAKGLGTVADVVINHHNTMGWWTFPAEEYNGVTYQFQTTDIVNNDDYDPSTNRYLTREQAQKDGVTLSSNIDEGEGWGGMRDLDHKSENVQKIVKAYVKYLKDDLGYTGFRYDMVKGFGGSHVADYNDAAGIEYSVGECWDGNGVIKNWIDATGKKSAAFDFQFRYNVRDAINNKDWRRLNSTNNLMHDPTYNRYAVTFVENHDTEKRAGSEQDPIRRDTLAANAYLIAMPGTPCVFYTHWLAYKNEIKAMVDARKTAGITNTSSFLNLKSEAGCYANAVKVGGESKMVVAVGNNVASFTPSSAYTLVLSGYHYRYFLAKSLETVWADRSSGVYNDAFKVKLTAVSNTSDAQLVYTTDGTTPTASSRKVASGTDIDIEESCTLKVGLLISGSVSGIIERNYTIKKNNFEPKTITVYCRVGDGVTGWTSMNYWTWSDFGHTPTNTSWPGDRITDTKQVDGKTWYYKDFTLTSEDDYVNFVFSNGNGSPQSVDVENVNATKFFVIRNEKNAQGHYLIDDVSSASSVECINTVTDNQSSPLNVYTTDGRLLRCLPAGTSESDALNSLPRGMYIVNGKKLVK</sequence>
<dbReference type="GO" id="GO:0005975">
    <property type="term" value="P:carbohydrate metabolic process"/>
    <property type="evidence" value="ECO:0007669"/>
    <property type="project" value="InterPro"/>
</dbReference>
<dbReference type="AlphaFoldDB" id="A0A3S0P847"/>
<evidence type="ECO:0000256" key="5">
    <source>
        <dbReference type="RuleBase" id="RU003615"/>
    </source>
</evidence>
<evidence type="ECO:0000256" key="6">
    <source>
        <dbReference type="RuleBase" id="RU361134"/>
    </source>
</evidence>
<dbReference type="OrthoDB" id="9806009at2"/>
<evidence type="ECO:0000256" key="4">
    <source>
        <dbReference type="ARBA" id="ARBA00023295"/>
    </source>
</evidence>
<keyword evidence="7" id="KW-0732">Signal</keyword>
<dbReference type="SUPFAM" id="SSF51445">
    <property type="entry name" value="(Trans)glycosidases"/>
    <property type="match status" value="1"/>
</dbReference>
<accession>A0A3S0P847</accession>
<reference evidence="9 10" key="1">
    <citation type="submission" date="2018-12" db="EMBL/GenBank/DDBJ databases">
        <title>Genome sequencing of Prevotella sp. KCOM 3155 (= JS262).</title>
        <authorList>
            <person name="Kook J.-K."/>
            <person name="Park S.-N."/>
            <person name="Lim Y.K."/>
        </authorList>
    </citation>
    <scope>NUCLEOTIDE SEQUENCE [LARGE SCALE GENOMIC DNA]</scope>
    <source>
        <strain evidence="9 10">KCOM 3155</strain>
    </source>
</reference>
<dbReference type="InterPro" id="IPR059177">
    <property type="entry name" value="GH29D-like_dom"/>
</dbReference>
<dbReference type="GO" id="GO:0043169">
    <property type="term" value="F:cation binding"/>
    <property type="evidence" value="ECO:0007669"/>
    <property type="project" value="InterPro"/>
</dbReference>